<feature type="non-terminal residue" evidence="1">
    <location>
        <position position="54"/>
    </location>
</feature>
<dbReference type="OrthoDB" id="10318026at2759"/>
<gene>
    <name evidence="1" type="ORF">BCR32DRAFT_188516</name>
</gene>
<protein>
    <submittedName>
        <fullName evidence="1">Uncharacterized protein</fullName>
    </submittedName>
</protein>
<organism evidence="1 2">
    <name type="scientific">Anaeromyces robustus</name>
    <dbReference type="NCBI Taxonomy" id="1754192"/>
    <lineage>
        <taxon>Eukaryota</taxon>
        <taxon>Fungi</taxon>
        <taxon>Fungi incertae sedis</taxon>
        <taxon>Chytridiomycota</taxon>
        <taxon>Chytridiomycota incertae sedis</taxon>
        <taxon>Neocallimastigomycetes</taxon>
        <taxon>Neocallimastigales</taxon>
        <taxon>Neocallimastigaceae</taxon>
        <taxon>Anaeromyces</taxon>
    </lineage>
</organism>
<reference evidence="1 2" key="1">
    <citation type="submission" date="2016-08" db="EMBL/GenBank/DDBJ databases">
        <title>A Parts List for Fungal Cellulosomes Revealed by Comparative Genomics.</title>
        <authorList>
            <consortium name="DOE Joint Genome Institute"/>
            <person name="Haitjema C.H."/>
            <person name="Gilmore S.P."/>
            <person name="Henske J.K."/>
            <person name="Solomon K.V."/>
            <person name="De Groot R."/>
            <person name="Kuo A."/>
            <person name="Mondo S.J."/>
            <person name="Salamov A.A."/>
            <person name="Labutti K."/>
            <person name="Zhao Z."/>
            <person name="Chiniquy J."/>
            <person name="Barry K."/>
            <person name="Brewer H.M."/>
            <person name="Purvine S.O."/>
            <person name="Wright A.T."/>
            <person name="Boxma B."/>
            <person name="Van Alen T."/>
            <person name="Hackstein J.H."/>
            <person name="Baker S.E."/>
            <person name="Grigoriev I.V."/>
            <person name="O'Malley M.A."/>
        </authorList>
    </citation>
    <scope>NUCLEOTIDE SEQUENCE [LARGE SCALE GENOMIC DNA]</scope>
    <source>
        <strain evidence="1 2">S4</strain>
    </source>
</reference>
<evidence type="ECO:0000313" key="2">
    <source>
        <dbReference type="Proteomes" id="UP000193944"/>
    </source>
</evidence>
<proteinExistence type="predicted"/>
<dbReference type="AlphaFoldDB" id="A0A1Y1X3Q2"/>
<sequence>EFAKLIGINVNQLKEPFGVFGLGYGISKVKKETEKCILRKRNHYELIKFYVLRI</sequence>
<keyword evidence="2" id="KW-1185">Reference proteome</keyword>
<reference evidence="1 2" key="2">
    <citation type="submission" date="2016-08" db="EMBL/GenBank/DDBJ databases">
        <title>Pervasive Adenine N6-methylation of Active Genes in Fungi.</title>
        <authorList>
            <consortium name="DOE Joint Genome Institute"/>
            <person name="Mondo S.J."/>
            <person name="Dannebaum R.O."/>
            <person name="Kuo R.C."/>
            <person name="Labutti K."/>
            <person name="Haridas S."/>
            <person name="Kuo A."/>
            <person name="Salamov A."/>
            <person name="Ahrendt S.R."/>
            <person name="Lipzen A."/>
            <person name="Sullivan W."/>
            <person name="Andreopoulos W.B."/>
            <person name="Clum A."/>
            <person name="Lindquist E."/>
            <person name="Daum C."/>
            <person name="Ramamoorthy G.K."/>
            <person name="Gryganskyi A."/>
            <person name="Culley D."/>
            <person name="Magnuson J.K."/>
            <person name="James T.Y."/>
            <person name="O'Malley M.A."/>
            <person name="Stajich J.E."/>
            <person name="Spatafora J.W."/>
            <person name="Visel A."/>
            <person name="Grigoriev I.V."/>
        </authorList>
    </citation>
    <scope>NUCLEOTIDE SEQUENCE [LARGE SCALE GENOMIC DNA]</scope>
    <source>
        <strain evidence="1 2">S4</strain>
    </source>
</reference>
<comment type="caution">
    <text evidence="1">The sequence shown here is derived from an EMBL/GenBank/DDBJ whole genome shotgun (WGS) entry which is preliminary data.</text>
</comment>
<evidence type="ECO:0000313" key="1">
    <source>
        <dbReference type="EMBL" id="ORX80295.1"/>
    </source>
</evidence>
<name>A0A1Y1X3Q2_9FUNG</name>
<dbReference type="Proteomes" id="UP000193944">
    <property type="component" value="Unassembled WGS sequence"/>
</dbReference>
<dbReference type="EMBL" id="MCFG01000149">
    <property type="protein sequence ID" value="ORX80295.1"/>
    <property type="molecule type" value="Genomic_DNA"/>
</dbReference>
<feature type="non-terminal residue" evidence="1">
    <location>
        <position position="1"/>
    </location>
</feature>
<accession>A0A1Y1X3Q2</accession>